<accession>A0AAU9SQS5</accession>
<protein>
    <submittedName>
        <fullName evidence="1">Uncharacterized protein</fullName>
    </submittedName>
</protein>
<evidence type="ECO:0000313" key="1">
    <source>
        <dbReference type="EMBL" id="CAH2071010.1"/>
    </source>
</evidence>
<name>A0AAU9SQS5_THLAR</name>
<sequence length="151" mass="17140">MGLGIEPRESDHVFACYTSLLQIKKQSETEEDEKMMKCEVLKCGFSMVFELEGTNDHDNVSWEVSSDEPLMVDNSDESPMVDDHIIQESDVISIDGQGSDYDEGQQEEQTSCMAMPILDQAMTQCKTLVMKHLQTLQLQQRFNINVTLVLL</sequence>
<evidence type="ECO:0000313" key="2">
    <source>
        <dbReference type="Proteomes" id="UP000836841"/>
    </source>
</evidence>
<proteinExistence type="predicted"/>
<dbReference type="Proteomes" id="UP000836841">
    <property type="component" value="Chromosome 6"/>
</dbReference>
<gene>
    <name evidence="1" type="ORF">TAV2_LOCUS20644</name>
</gene>
<keyword evidence="2" id="KW-1185">Reference proteome</keyword>
<dbReference type="AlphaFoldDB" id="A0AAU9SQS5"/>
<reference evidence="1 2" key="1">
    <citation type="submission" date="2022-03" db="EMBL/GenBank/DDBJ databases">
        <authorList>
            <person name="Nunn A."/>
            <person name="Chopra R."/>
            <person name="Nunn A."/>
            <person name="Contreras Garrido A."/>
        </authorList>
    </citation>
    <scope>NUCLEOTIDE SEQUENCE [LARGE SCALE GENOMIC DNA]</scope>
</reference>
<dbReference type="EMBL" id="OU466862">
    <property type="protein sequence ID" value="CAH2071010.1"/>
    <property type="molecule type" value="Genomic_DNA"/>
</dbReference>
<organism evidence="1 2">
    <name type="scientific">Thlaspi arvense</name>
    <name type="common">Field penny-cress</name>
    <dbReference type="NCBI Taxonomy" id="13288"/>
    <lineage>
        <taxon>Eukaryota</taxon>
        <taxon>Viridiplantae</taxon>
        <taxon>Streptophyta</taxon>
        <taxon>Embryophyta</taxon>
        <taxon>Tracheophyta</taxon>
        <taxon>Spermatophyta</taxon>
        <taxon>Magnoliopsida</taxon>
        <taxon>eudicotyledons</taxon>
        <taxon>Gunneridae</taxon>
        <taxon>Pentapetalae</taxon>
        <taxon>rosids</taxon>
        <taxon>malvids</taxon>
        <taxon>Brassicales</taxon>
        <taxon>Brassicaceae</taxon>
        <taxon>Thlaspideae</taxon>
        <taxon>Thlaspi</taxon>
    </lineage>
</organism>